<dbReference type="OrthoDB" id="9802649at2"/>
<evidence type="ECO:0000256" key="3">
    <source>
        <dbReference type="ARBA" id="ARBA00022679"/>
    </source>
</evidence>
<comment type="similarity">
    <text evidence="1">Belongs to the glycosyltransferase 2 family.</text>
</comment>
<dbReference type="InterPro" id="IPR029044">
    <property type="entry name" value="Nucleotide-diphossugar_trans"/>
</dbReference>
<proteinExistence type="inferred from homology"/>
<protein>
    <submittedName>
        <fullName evidence="5">UDP-Glc:alpha-D-GlcNAc-diphosphoundecaprenol beta-1,3-glucosyltransferase WfgD</fullName>
        <ecNumber evidence="5">2.4.1.305</ecNumber>
    </submittedName>
</protein>
<reference evidence="5 6" key="1">
    <citation type="submission" date="2018-11" db="EMBL/GenBank/DDBJ databases">
        <authorList>
            <person name="Criscuolo A."/>
        </authorList>
    </citation>
    <scope>NUCLEOTIDE SEQUENCE [LARGE SCALE GENOMIC DNA]</scope>
    <source>
        <strain evidence="5">ACIP111625</strain>
    </source>
</reference>
<dbReference type="Pfam" id="PF00535">
    <property type="entry name" value="Glycos_transf_2"/>
    <property type="match status" value="1"/>
</dbReference>
<dbReference type="GO" id="GO:0016757">
    <property type="term" value="F:glycosyltransferase activity"/>
    <property type="evidence" value="ECO:0007669"/>
    <property type="project" value="UniProtKB-KW"/>
</dbReference>
<evidence type="ECO:0000256" key="2">
    <source>
        <dbReference type="ARBA" id="ARBA00022676"/>
    </source>
</evidence>
<keyword evidence="6" id="KW-1185">Reference proteome</keyword>
<dbReference type="InterPro" id="IPR001173">
    <property type="entry name" value="Glyco_trans_2-like"/>
</dbReference>
<dbReference type="InterPro" id="IPR050834">
    <property type="entry name" value="Glycosyltransf_2"/>
</dbReference>
<dbReference type="PANTHER" id="PTHR43685">
    <property type="entry name" value="GLYCOSYLTRANSFERASE"/>
    <property type="match status" value="1"/>
</dbReference>
<dbReference type="AlphaFoldDB" id="A0A3P5XEL8"/>
<evidence type="ECO:0000256" key="1">
    <source>
        <dbReference type="ARBA" id="ARBA00006739"/>
    </source>
</evidence>
<accession>A0A3P5XEL8</accession>
<evidence type="ECO:0000313" key="6">
    <source>
        <dbReference type="Proteomes" id="UP000277498"/>
    </source>
</evidence>
<evidence type="ECO:0000259" key="4">
    <source>
        <dbReference type="Pfam" id="PF00535"/>
    </source>
</evidence>
<evidence type="ECO:0000313" key="5">
    <source>
        <dbReference type="EMBL" id="VDC33184.1"/>
    </source>
</evidence>
<keyword evidence="3 5" id="KW-0808">Transferase</keyword>
<organism evidence="5 6">
    <name type="scientific">Pseudogemmobacter humi</name>
    <dbReference type="NCBI Taxonomy" id="2483812"/>
    <lineage>
        <taxon>Bacteria</taxon>
        <taxon>Pseudomonadati</taxon>
        <taxon>Pseudomonadota</taxon>
        <taxon>Alphaproteobacteria</taxon>
        <taxon>Rhodobacterales</taxon>
        <taxon>Paracoccaceae</taxon>
        <taxon>Pseudogemmobacter</taxon>
    </lineage>
</organism>
<feature type="domain" description="Glycosyltransferase 2-like" evidence="4">
    <location>
        <begin position="9"/>
        <end position="112"/>
    </location>
</feature>
<dbReference type="SUPFAM" id="SSF53448">
    <property type="entry name" value="Nucleotide-diphospho-sugar transferases"/>
    <property type="match status" value="1"/>
</dbReference>
<sequence length="309" mass="32888">MRETPDHVTIVMATRNGAAHLRAQLDSIAAQSHRNWSLFVSDDGSADATRQILADFARHHPLRLVEGPGRGAAANFLSALCHPELPPGPVALADQDDVWLKGKLARGLRRMAVGGRRRGDGPVLYAAESMLADGGLKLLSRSKSGRVRPGFAPSLAQNLFAGHSTMLNPEALELVRRAGVPPGVVWHDWWLYQLLAGAGAALILDPAPSVIWRQHGANTLGGARGAAAGLKRLAMVLSGEWGRTMQAHARALQQNAPLLEAEARAVLEGFLSAPGRGMGRVRLFRDLGIRRSSPAGDLTMLAAAALGRL</sequence>
<gene>
    <name evidence="5" type="primary">wfgD</name>
    <name evidence="5" type="ORF">XINFAN_03686</name>
</gene>
<dbReference type="Gene3D" id="3.90.550.10">
    <property type="entry name" value="Spore Coat Polysaccharide Biosynthesis Protein SpsA, Chain A"/>
    <property type="match status" value="1"/>
</dbReference>
<dbReference type="EC" id="2.4.1.305" evidence="5"/>
<dbReference type="PANTHER" id="PTHR43685:SF5">
    <property type="entry name" value="GLYCOSYLTRANSFERASE EPSE-RELATED"/>
    <property type="match status" value="1"/>
</dbReference>
<name>A0A3P5XEL8_9RHOB</name>
<keyword evidence="2 5" id="KW-0328">Glycosyltransferase</keyword>
<dbReference type="Proteomes" id="UP000277498">
    <property type="component" value="Unassembled WGS sequence"/>
</dbReference>
<dbReference type="RefSeq" id="WP_160144659.1">
    <property type="nucleotide sequence ID" value="NZ_UXAW01000107.1"/>
</dbReference>
<dbReference type="EMBL" id="UXAW01000107">
    <property type="protein sequence ID" value="VDC33184.1"/>
    <property type="molecule type" value="Genomic_DNA"/>
</dbReference>